<evidence type="ECO:0000313" key="2">
    <source>
        <dbReference type="Ensembl" id="ENSXMAP00000011540.2"/>
    </source>
</evidence>
<dbReference type="Ensembl" id="ENSXMAT00000011554.2">
    <property type="protein sequence ID" value="ENSXMAP00000011540.2"/>
    <property type="gene ID" value="ENSXMAG00000011523.2"/>
</dbReference>
<proteinExistence type="predicted"/>
<protein>
    <recommendedName>
        <fullName evidence="4">H15 domain-containing protein</fullName>
    </recommendedName>
</protein>
<dbReference type="InParanoid" id="M4AAP6"/>
<evidence type="ECO:0008006" key="4">
    <source>
        <dbReference type="Google" id="ProtNLM"/>
    </source>
</evidence>
<reference evidence="3" key="2">
    <citation type="journal article" date="2013" name="Nat. Genet.">
        <title>The genome of the platyfish, Xiphophorus maculatus, provides insights into evolutionary adaptation and several complex traits.</title>
        <authorList>
            <person name="Schartl M."/>
            <person name="Walter R.B."/>
            <person name="Shen Y."/>
            <person name="Garcia T."/>
            <person name="Catchen J."/>
            <person name="Amores A."/>
            <person name="Braasch I."/>
            <person name="Chalopin D."/>
            <person name="Volff J.N."/>
            <person name="Lesch K.P."/>
            <person name="Bisazza A."/>
            <person name="Minx P."/>
            <person name="Hillier L."/>
            <person name="Wilson R.K."/>
            <person name="Fuerstenberg S."/>
            <person name="Boore J."/>
            <person name="Searle S."/>
            <person name="Postlethwait J.H."/>
            <person name="Warren W.C."/>
        </authorList>
    </citation>
    <scope>NUCLEOTIDE SEQUENCE [LARGE SCALE GENOMIC DNA]</scope>
    <source>
        <strain evidence="3">JP 163 A</strain>
    </source>
</reference>
<sequence length="285" mass="32438">MKKKNGAKKALQGGVKENASISLKTKEKKLLGVSKQQNNPSKNPAGRGLGKAGAKRLGRLLKRVIEKKADNAPAAKFSKQQVSKLILNVVSQCKHKGGISMDELKETLAAEGYDVAKNNRQVKVVTEQLLFFTGCLDLYLIKTKSAKMNKATSQKPPQELWKKTPAKRNPEEETKAQKNNKNLAKAKAKIQKMQRNTDKAAPKSKKQKKQSPKPKRKPQKRARKRPQLRKNRCMRAQTPPAKTTKTHRHQPKQVKSSRRKQPQRRKLPKRSSKRQKKHRKSYRRS</sequence>
<evidence type="ECO:0000313" key="3">
    <source>
        <dbReference type="Proteomes" id="UP000002852"/>
    </source>
</evidence>
<reference evidence="3" key="1">
    <citation type="submission" date="2012-01" db="EMBL/GenBank/DDBJ databases">
        <authorList>
            <person name="Walter R."/>
            <person name="Schartl M."/>
            <person name="Warren W."/>
        </authorList>
    </citation>
    <scope>NUCLEOTIDE SEQUENCE [LARGE SCALE GENOMIC DNA]</scope>
    <source>
        <strain evidence="3">JP 163 A</strain>
    </source>
</reference>
<organism evidence="2 3">
    <name type="scientific">Xiphophorus maculatus</name>
    <name type="common">Southern platyfish</name>
    <name type="synonym">Platypoecilus maculatus</name>
    <dbReference type="NCBI Taxonomy" id="8083"/>
    <lineage>
        <taxon>Eukaryota</taxon>
        <taxon>Metazoa</taxon>
        <taxon>Chordata</taxon>
        <taxon>Craniata</taxon>
        <taxon>Vertebrata</taxon>
        <taxon>Euteleostomi</taxon>
        <taxon>Actinopterygii</taxon>
        <taxon>Neopterygii</taxon>
        <taxon>Teleostei</taxon>
        <taxon>Neoteleostei</taxon>
        <taxon>Acanthomorphata</taxon>
        <taxon>Ovalentaria</taxon>
        <taxon>Atherinomorphae</taxon>
        <taxon>Cyprinodontiformes</taxon>
        <taxon>Poeciliidae</taxon>
        <taxon>Poeciliinae</taxon>
        <taxon>Xiphophorus</taxon>
    </lineage>
</organism>
<accession>M4AAP6</accession>
<keyword evidence="3" id="KW-1185">Reference proteome</keyword>
<feature type="region of interest" description="Disordered" evidence="1">
    <location>
        <begin position="147"/>
        <end position="285"/>
    </location>
</feature>
<feature type="region of interest" description="Disordered" evidence="1">
    <location>
        <begin position="1"/>
        <end position="52"/>
    </location>
</feature>
<dbReference type="GeneTree" id="ENSGT00940000170732"/>
<dbReference type="AlphaFoldDB" id="M4AAP6"/>
<dbReference type="OMA" id="HKGGISM"/>
<dbReference type="STRING" id="8083.ENSXMAP00000011540"/>
<dbReference type="Proteomes" id="UP000002852">
    <property type="component" value="Unassembled WGS sequence"/>
</dbReference>
<reference evidence="2" key="3">
    <citation type="submission" date="2025-08" db="UniProtKB">
        <authorList>
            <consortium name="Ensembl"/>
        </authorList>
    </citation>
    <scope>IDENTIFICATION</scope>
    <source>
        <strain evidence="2">JP 163 A</strain>
    </source>
</reference>
<reference evidence="2" key="4">
    <citation type="submission" date="2025-09" db="UniProtKB">
        <authorList>
            <consortium name="Ensembl"/>
        </authorList>
    </citation>
    <scope>IDENTIFICATION</scope>
    <source>
        <strain evidence="2">JP 163 A</strain>
    </source>
</reference>
<evidence type="ECO:0000256" key="1">
    <source>
        <dbReference type="SAM" id="MobiDB-lite"/>
    </source>
</evidence>
<feature type="compositionally biased region" description="Basic residues" evidence="1">
    <location>
        <begin position="244"/>
        <end position="285"/>
    </location>
</feature>
<dbReference type="HOGENOM" id="CLU_106989_0_0_1"/>
<name>M4AAP6_XIPMA</name>
<feature type="compositionally biased region" description="Basic residues" evidence="1">
    <location>
        <begin position="202"/>
        <end position="233"/>
    </location>
</feature>